<dbReference type="InterPro" id="IPR021906">
    <property type="entry name" value="BAF250/Osa"/>
</dbReference>
<dbReference type="InterPro" id="IPR033388">
    <property type="entry name" value="BAF250_C"/>
</dbReference>
<dbReference type="PANTHER" id="PTHR12656:SF5">
    <property type="entry name" value="TRITHORAX GROUP PROTEIN OSA"/>
    <property type="match status" value="1"/>
</dbReference>
<dbReference type="GO" id="GO:0035060">
    <property type="term" value="C:brahma complex"/>
    <property type="evidence" value="ECO:0007669"/>
    <property type="project" value="InterPro"/>
</dbReference>
<feature type="region of interest" description="Disordered" evidence="3">
    <location>
        <begin position="352"/>
        <end position="374"/>
    </location>
</feature>
<keyword evidence="6" id="KW-1185">Reference proteome</keyword>
<dbReference type="PANTHER" id="PTHR12656">
    <property type="entry name" value="BRG-1 ASSOCIATED FACTOR 250 BAF250"/>
    <property type="match status" value="1"/>
</dbReference>
<dbReference type="GO" id="GO:0006357">
    <property type="term" value="P:regulation of transcription by RNA polymerase II"/>
    <property type="evidence" value="ECO:0007669"/>
    <property type="project" value="TreeGrafter"/>
</dbReference>
<reference evidence="5 6" key="1">
    <citation type="submission" date="2016-08" db="EMBL/GenBank/DDBJ databases">
        <title>A Parts List for Fungal Cellulosomes Revealed by Comparative Genomics.</title>
        <authorList>
            <consortium name="DOE Joint Genome Institute"/>
            <person name="Haitjema C.H."/>
            <person name="Gilmore S.P."/>
            <person name="Henske J.K."/>
            <person name="Solomon K.V."/>
            <person name="De Groot R."/>
            <person name="Kuo A."/>
            <person name="Mondo S.J."/>
            <person name="Salamov A.A."/>
            <person name="Labutti K."/>
            <person name="Zhao Z."/>
            <person name="Chiniquy J."/>
            <person name="Barry K."/>
            <person name="Brewer H.M."/>
            <person name="Purvine S.O."/>
            <person name="Wright A.T."/>
            <person name="Boxma B."/>
            <person name="Van Alen T."/>
            <person name="Hackstein J.H."/>
            <person name="Baker S.E."/>
            <person name="Grigoriev I.V."/>
            <person name="O'Malley M.A."/>
        </authorList>
    </citation>
    <scope>NUCLEOTIDE SEQUENCE [LARGE SCALE GENOMIC DNA]</scope>
    <source>
        <strain evidence="5 6">G1</strain>
    </source>
</reference>
<protein>
    <recommendedName>
        <fullName evidence="4">SWI/SNF-like complex subunit BAF250 C-terminal domain-containing protein</fullName>
    </recommendedName>
</protein>
<gene>
    <name evidence="5" type="ORF">LY90DRAFT_675174</name>
</gene>
<comment type="caution">
    <text evidence="5">The sequence shown here is derived from an EMBL/GenBank/DDBJ whole genome shotgun (WGS) entry which is preliminary data.</text>
</comment>
<evidence type="ECO:0000256" key="1">
    <source>
        <dbReference type="ARBA" id="ARBA00004123"/>
    </source>
</evidence>
<dbReference type="GO" id="GO:0006338">
    <property type="term" value="P:chromatin remodeling"/>
    <property type="evidence" value="ECO:0007669"/>
    <property type="project" value="InterPro"/>
</dbReference>
<proteinExistence type="predicted"/>
<accession>A0A1Y2APX2</accession>
<evidence type="ECO:0000313" key="5">
    <source>
        <dbReference type="EMBL" id="ORY24524.1"/>
    </source>
</evidence>
<keyword evidence="2" id="KW-0539">Nucleus</keyword>
<dbReference type="GO" id="GO:0045893">
    <property type="term" value="P:positive regulation of DNA-templated transcription"/>
    <property type="evidence" value="ECO:0007669"/>
    <property type="project" value="TreeGrafter"/>
</dbReference>
<evidence type="ECO:0000256" key="3">
    <source>
        <dbReference type="SAM" id="MobiDB-lite"/>
    </source>
</evidence>
<dbReference type="AlphaFoldDB" id="A0A1Y2APX2"/>
<evidence type="ECO:0000313" key="6">
    <source>
        <dbReference type="Proteomes" id="UP000193920"/>
    </source>
</evidence>
<dbReference type="GO" id="GO:0031491">
    <property type="term" value="F:nucleosome binding"/>
    <property type="evidence" value="ECO:0007669"/>
    <property type="project" value="TreeGrafter"/>
</dbReference>
<organism evidence="5 6">
    <name type="scientific">Neocallimastix californiae</name>
    <dbReference type="NCBI Taxonomy" id="1754190"/>
    <lineage>
        <taxon>Eukaryota</taxon>
        <taxon>Fungi</taxon>
        <taxon>Fungi incertae sedis</taxon>
        <taxon>Chytridiomycota</taxon>
        <taxon>Chytridiomycota incertae sedis</taxon>
        <taxon>Neocallimastigomycetes</taxon>
        <taxon>Neocallimastigales</taxon>
        <taxon>Neocallimastigaceae</taxon>
        <taxon>Neocallimastix</taxon>
    </lineage>
</organism>
<feature type="region of interest" description="Disordered" evidence="3">
    <location>
        <begin position="159"/>
        <end position="187"/>
    </location>
</feature>
<dbReference type="Proteomes" id="UP000193920">
    <property type="component" value="Unassembled WGS sequence"/>
</dbReference>
<dbReference type="EMBL" id="MCOG01000221">
    <property type="protein sequence ID" value="ORY24524.1"/>
    <property type="molecule type" value="Genomic_DNA"/>
</dbReference>
<feature type="domain" description="SWI/SNF-like complex subunit BAF250 C-terminal" evidence="4">
    <location>
        <begin position="707"/>
        <end position="936"/>
    </location>
</feature>
<name>A0A1Y2APX2_9FUNG</name>
<evidence type="ECO:0000259" key="4">
    <source>
        <dbReference type="Pfam" id="PF12031"/>
    </source>
</evidence>
<feature type="compositionally biased region" description="Low complexity" evidence="3">
    <location>
        <begin position="357"/>
        <end position="370"/>
    </location>
</feature>
<dbReference type="OrthoDB" id="1938591at2759"/>
<dbReference type="STRING" id="1754190.A0A1Y2APX2"/>
<comment type="subcellular location">
    <subcellularLocation>
        <location evidence="1">Nucleus</location>
    </subcellularLocation>
</comment>
<dbReference type="GO" id="GO:0016514">
    <property type="term" value="C:SWI/SNF complex"/>
    <property type="evidence" value="ECO:0007669"/>
    <property type="project" value="InterPro"/>
</dbReference>
<dbReference type="Pfam" id="PF12031">
    <property type="entry name" value="BAF250_C"/>
    <property type="match status" value="1"/>
</dbReference>
<sequence length="1044" mass="120582">MNPNSYYYTQNISSLKDNRELLMQRNLYYNDNKGQPAQALYSMMPNSNILNSQVYHQQQANLNTTNINLANQQLTIPQDINSNSKLKYVDSLQRMSSDSIPYQNIAGSQSNQSISQEWLKMNQSINDPMALSRIQNSQLPNKNMPFGNGIDNRILKMQQRNQTSPQQGQSLIDQTRSGQPQNNISARNNDIARTPNFQHVNLKIPQQQTQQPGRKYVPNHNNKMTIAIDKKSMYMDKPNSGKLSPTQQNLADSILQYKKKVMEGTAKKDPSFEKYIKHRYGLLSHQEQIEINHYLQNLQKGNNNDNTSKPHNTTTNDNMNICIDMELDNKNNIPQIKPPKIKNEIVNQFNNQEISDNSSNSNKSKSNSSSGRHLTKHDLNSLKYMIDSREKFDDLFYRRFLPAKYKYFSPLQIMGKNIDYYDIYSLLSFVGFEKFDTVGDGIWDHIIKTLHIFPDPPRIRNVLKSHCLPIFKPFNEFILNGFTIPPEAKENTNKTQIIQNQSFPPQPQPQQPQSLMQDYMSINQVQSNKVIQPIQKTQTPSQQKPPQQQIPANINREGTNNLLNSIFNNYEPKIKLSYNLKDETLDILDKYVTDPEVKGVEELGLITSHSLQMQLKSGLDSEIAHALNTLSIISSDQYINFSLINDPELITVMVDMLEDCLKKFKLIEDEDDIISFSKLYDMEMDDFEQVYAPSIHGKTLKLEEKVKNRSLCLGNIFRNLSFIPENQELFAEDERLLQAILTTFKIQCNSHYLQDGEIIKNDENSTQNKNMISYTFELSPINNESSTIPEDQLYSETATCILEHRKNGIIFFSNVSAYVKLPNLEFAKTLITILEDVITNSDNSYYIFPALEAVGKLGIIDKNKEHLFSLPIDWYEIFKYTLTLLPQDGLTLDINPEEVALIEMVMLNLYNICSFDEDLKIKIANHHGFISTMLKFTLYPSEFTNFLICKNENNPQMLMQFDLSFYTNSKCQYYIQTLTPICQRAIRILHEISLVKENKILFYPYEAKLVEISMMNPNIINKEISQLAGEILSTLQEKDLEFDF</sequence>
<dbReference type="GO" id="GO:0005654">
    <property type="term" value="C:nucleoplasm"/>
    <property type="evidence" value="ECO:0007669"/>
    <property type="project" value="TreeGrafter"/>
</dbReference>
<evidence type="ECO:0000256" key="2">
    <source>
        <dbReference type="ARBA" id="ARBA00023242"/>
    </source>
</evidence>